<dbReference type="PROSITE" id="PS51257">
    <property type="entry name" value="PROKAR_LIPOPROTEIN"/>
    <property type="match status" value="1"/>
</dbReference>
<dbReference type="AlphaFoldDB" id="A0A090N2V0"/>
<evidence type="ECO:0000256" key="2">
    <source>
        <dbReference type="SAM" id="Phobius"/>
    </source>
</evidence>
<name>A0A090N2V0_OSTTA</name>
<dbReference type="OrthoDB" id="1641131at2759"/>
<feature type="transmembrane region" description="Helical" evidence="2">
    <location>
        <begin position="388"/>
        <end position="410"/>
    </location>
</feature>
<sequence length="423" mass="45644">MATRTVTRVAYAASVVALGCYAFERVRASESYAKASSAATAYYATVLALGEVMRRVAEDARDYVLDGDANAAPPESIRKAFAVMETEEATKVVAKVAAAIASGAARGQSARGDAGDGGGGESGTSARGDNLMESMLDVLLEPKRLRRVSELVGETSRSVFGALASVVKDNADIVRAFAGYEDRDEQECSSSRVEKPSAAERAVAFLEEPRNKDAIVGVGRELIDAAVSTYVRELGDDNMYSDIFEAVRNPENKAVFLEMMRAMVEVSVRTYVVASTEVMAHPESAMLTPRLGKRDDSPTSPLASRFAAAASTPMTPRSVDINERVEHEIHSPHLMGTWRELFAAATETNESRRFALATTVTATRAALSGLASGVYEIIFTGKFAGHKFYIQSWALAIIFAMCSIALWLFLRILSMYALLRVPT</sequence>
<keyword evidence="4" id="KW-1185">Reference proteome</keyword>
<feature type="region of interest" description="Disordered" evidence="1">
    <location>
        <begin position="107"/>
        <end position="128"/>
    </location>
</feature>
<evidence type="ECO:0000313" key="4">
    <source>
        <dbReference type="Proteomes" id="UP000009170"/>
    </source>
</evidence>
<organism evidence="3 4">
    <name type="scientific">Ostreococcus tauri</name>
    <name type="common">Marine green alga</name>
    <dbReference type="NCBI Taxonomy" id="70448"/>
    <lineage>
        <taxon>Eukaryota</taxon>
        <taxon>Viridiplantae</taxon>
        <taxon>Chlorophyta</taxon>
        <taxon>Mamiellophyceae</taxon>
        <taxon>Mamiellales</taxon>
        <taxon>Bathycoccaceae</taxon>
        <taxon>Ostreococcus</taxon>
    </lineage>
</organism>
<gene>
    <name evidence="3" type="ORF">OT_ostta01g05720</name>
</gene>
<dbReference type="GeneID" id="9832506"/>
<evidence type="ECO:0000256" key="1">
    <source>
        <dbReference type="SAM" id="MobiDB-lite"/>
    </source>
</evidence>
<dbReference type="InParanoid" id="A0A090N2V0"/>
<protein>
    <submittedName>
        <fullName evidence="3">Unnamed product</fullName>
    </submittedName>
</protein>
<proteinExistence type="predicted"/>
<dbReference type="FunCoup" id="A0A090N2V0">
    <property type="interactions" value="63"/>
</dbReference>
<dbReference type="KEGG" id="ota:OT_ostta01g05720"/>
<accession>A0A090N2V0</accession>
<keyword evidence="2" id="KW-0812">Transmembrane</keyword>
<evidence type="ECO:0000313" key="3">
    <source>
        <dbReference type="EMBL" id="CEF96873.1"/>
    </source>
</evidence>
<reference evidence="3 4" key="2">
    <citation type="journal article" date="2014" name="BMC Genomics">
        <title>An improved genome of the model marine alga Ostreococcus tauri unfolds by assessing Illumina de novo assemblies.</title>
        <authorList>
            <person name="Blanc-Mathieu R."/>
            <person name="Verhelst B."/>
            <person name="Derelle E."/>
            <person name="Rombauts S."/>
            <person name="Bouget F.Y."/>
            <person name="Carre I."/>
            <person name="Chateau A."/>
            <person name="Eyre-Walker A."/>
            <person name="Grimsley N."/>
            <person name="Moreau H."/>
            <person name="Piegu B."/>
            <person name="Rivals E."/>
            <person name="Schackwitz W."/>
            <person name="Van de Peer Y."/>
            <person name="Piganeau G."/>
        </authorList>
    </citation>
    <scope>NUCLEOTIDE SEQUENCE [LARGE SCALE GENOMIC DNA]</scope>
    <source>
        <strain evidence="4">OTTH 0595 / CCAP 157/2 / RCC745</strain>
    </source>
</reference>
<dbReference type="EMBL" id="CAID01000001">
    <property type="protein sequence ID" value="CEF96873.1"/>
    <property type="molecule type" value="Genomic_DNA"/>
</dbReference>
<comment type="caution">
    <text evidence="3">The sequence shown here is derived from an EMBL/GenBank/DDBJ whole genome shotgun (WGS) entry which is preliminary data.</text>
</comment>
<keyword evidence="2" id="KW-1133">Transmembrane helix</keyword>
<dbReference type="Proteomes" id="UP000009170">
    <property type="component" value="Unassembled WGS sequence"/>
</dbReference>
<reference evidence="4" key="1">
    <citation type="journal article" date="2006" name="Proc. Natl. Acad. Sci. U.S.A.">
        <title>Genome analysis of the smallest free-living eukaryote Ostreococcus tauri unveils many unique features.</title>
        <authorList>
            <person name="Derelle E."/>
            <person name="Ferraz C."/>
            <person name="Rombauts S."/>
            <person name="Rouze P."/>
            <person name="Worden A.Z."/>
            <person name="Robbens S."/>
            <person name="Partensky F."/>
            <person name="Degroeve S."/>
            <person name="Echeynie S."/>
            <person name="Cooke R."/>
            <person name="Saeys Y."/>
            <person name="Wuyts J."/>
            <person name="Jabbari K."/>
            <person name="Bowler C."/>
            <person name="Panaud O."/>
            <person name="Piegu B."/>
            <person name="Ball S.G."/>
            <person name="Ral J.-P."/>
            <person name="Bouget F.-Y."/>
            <person name="Piganeau G."/>
            <person name="De Baets B."/>
            <person name="Picard A."/>
            <person name="Delseny M."/>
            <person name="Demaille J."/>
            <person name="Van de Peer Y."/>
            <person name="Moreau H."/>
        </authorList>
    </citation>
    <scope>NUCLEOTIDE SEQUENCE [LARGE SCALE GENOMIC DNA]</scope>
    <source>
        <strain evidence="4">OTTH 0595 / CCAP 157/2 / RCC745</strain>
    </source>
</reference>
<dbReference type="RefSeq" id="XP_022838349.1">
    <property type="nucleotide sequence ID" value="XM_022985477.1"/>
</dbReference>
<keyword evidence="2" id="KW-0472">Membrane</keyword>